<reference evidence="2 3" key="1">
    <citation type="submission" date="2022-05" db="EMBL/GenBank/DDBJ databases">
        <authorList>
            <consortium name="Genoscope - CEA"/>
            <person name="William W."/>
        </authorList>
    </citation>
    <scope>NUCLEOTIDE SEQUENCE [LARGE SCALE GENOMIC DNA]</scope>
</reference>
<dbReference type="AlphaFoldDB" id="A0AAU9X7V8"/>
<sequence length="151" mass="16668">MERDVACELWRKAPQSGVKFSIYVGDDDSTTLADIKNKVSYGVEKWSDVVLQFLCQPNVGDPESLKQGLKNIIPHAFGEHTCCNVSWCGFKQNPVASKYTDLPNGKDLFGDSLKIALSDILDEYSTDIVVNKLTPHANSQRNESLNSTIGS</sequence>
<accession>A0AAU9X7V8</accession>
<dbReference type="InterPro" id="IPR049012">
    <property type="entry name" value="Mutator_transp_dom"/>
</dbReference>
<dbReference type="Pfam" id="PF20700">
    <property type="entry name" value="Mutator"/>
    <property type="match status" value="1"/>
</dbReference>
<organism evidence="2 3">
    <name type="scientific">Pocillopora meandrina</name>
    <dbReference type="NCBI Taxonomy" id="46732"/>
    <lineage>
        <taxon>Eukaryota</taxon>
        <taxon>Metazoa</taxon>
        <taxon>Cnidaria</taxon>
        <taxon>Anthozoa</taxon>
        <taxon>Hexacorallia</taxon>
        <taxon>Scleractinia</taxon>
        <taxon>Astrocoeniina</taxon>
        <taxon>Pocilloporidae</taxon>
        <taxon>Pocillopora</taxon>
    </lineage>
</organism>
<name>A0AAU9X7V8_9CNID</name>
<dbReference type="EMBL" id="CALNXJ010000033">
    <property type="protein sequence ID" value="CAH3139421.1"/>
    <property type="molecule type" value="Genomic_DNA"/>
</dbReference>
<dbReference type="Proteomes" id="UP001159428">
    <property type="component" value="Unassembled WGS sequence"/>
</dbReference>
<keyword evidence="3" id="KW-1185">Reference proteome</keyword>
<gene>
    <name evidence="2" type="ORF">PMEA_00018786</name>
</gene>
<protein>
    <recommendedName>
        <fullName evidence="1">Mutator-like transposase domain-containing protein</fullName>
    </recommendedName>
</protein>
<evidence type="ECO:0000313" key="3">
    <source>
        <dbReference type="Proteomes" id="UP001159428"/>
    </source>
</evidence>
<evidence type="ECO:0000313" key="2">
    <source>
        <dbReference type="EMBL" id="CAH3139421.1"/>
    </source>
</evidence>
<feature type="domain" description="Mutator-like transposase" evidence="1">
    <location>
        <begin position="1"/>
        <end position="50"/>
    </location>
</feature>
<evidence type="ECO:0000259" key="1">
    <source>
        <dbReference type="Pfam" id="PF20700"/>
    </source>
</evidence>
<proteinExistence type="predicted"/>
<comment type="caution">
    <text evidence="2">The sequence shown here is derived from an EMBL/GenBank/DDBJ whole genome shotgun (WGS) entry which is preliminary data.</text>
</comment>